<name>A0A1N6QLM3_9FLAO</name>
<evidence type="ECO:0000256" key="1">
    <source>
        <dbReference type="SAM" id="SignalP"/>
    </source>
</evidence>
<keyword evidence="3" id="KW-1185">Reference proteome</keyword>
<dbReference type="EMBL" id="FTMA01000001">
    <property type="protein sequence ID" value="SIQ17499.1"/>
    <property type="molecule type" value="Genomic_DNA"/>
</dbReference>
<dbReference type="InterPro" id="IPR041662">
    <property type="entry name" value="SusD-like_2"/>
</dbReference>
<dbReference type="InterPro" id="IPR011990">
    <property type="entry name" value="TPR-like_helical_dom_sf"/>
</dbReference>
<accession>A0A1N6QLM3</accession>
<dbReference type="Proteomes" id="UP000186953">
    <property type="component" value="Unassembled WGS sequence"/>
</dbReference>
<dbReference type="RefSeq" id="WP_076547124.1">
    <property type="nucleotide sequence ID" value="NZ_FTMA01000001.1"/>
</dbReference>
<dbReference type="PROSITE" id="PS51257">
    <property type="entry name" value="PROKAR_LIPOPROTEIN"/>
    <property type="match status" value="1"/>
</dbReference>
<feature type="chain" id="PRO_5012297543" evidence="1">
    <location>
        <begin position="20"/>
        <end position="524"/>
    </location>
</feature>
<organism evidence="2 3">
    <name type="scientific">Maribacter ulvicola</name>
    <dbReference type="NCBI Taxonomy" id="228959"/>
    <lineage>
        <taxon>Bacteria</taxon>
        <taxon>Pseudomonadati</taxon>
        <taxon>Bacteroidota</taxon>
        <taxon>Flavobacteriia</taxon>
        <taxon>Flavobacteriales</taxon>
        <taxon>Flavobacteriaceae</taxon>
        <taxon>Maribacter</taxon>
    </lineage>
</organism>
<dbReference type="OrthoDB" id="725917at2"/>
<evidence type="ECO:0000313" key="3">
    <source>
        <dbReference type="Proteomes" id="UP000186953"/>
    </source>
</evidence>
<keyword evidence="1" id="KW-0732">Signal</keyword>
<dbReference type="AlphaFoldDB" id="A0A1N6QLM3"/>
<dbReference type="SUPFAM" id="SSF48452">
    <property type="entry name" value="TPR-like"/>
    <property type="match status" value="1"/>
</dbReference>
<evidence type="ECO:0000313" key="2">
    <source>
        <dbReference type="EMBL" id="SIQ17499.1"/>
    </source>
</evidence>
<protein>
    <submittedName>
        <fullName evidence="2">Starch-binding associating with outer membrane</fullName>
    </submittedName>
</protein>
<dbReference type="Pfam" id="PF12771">
    <property type="entry name" value="SusD-like_2"/>
    <property type="match status" value="1"/>
</dbReference>
<gene>
    <name evidence="2" type="ORF">SAMN05421797_101943</name>
</gene>
<reference evidence="3" key="1">
    <citation type="submission" date="2017-01" db="EMBL/GenBank/DDBJ databases">
        <authorList>
            <person name="Varghese N."/>
            <person name="Submissions S."/>
        </authorList>
    </citation>
    <scope>NUCLEOTIDE SEQUENCE [LARGE SCALE GENOMIC DNA]</scope>
    <source>
        <strain evidence="3">DSM 15366</strain>
    </source>
</reference>
<dbReference type="Gene3D" id="1.25.40.390">
    <property type="match status" value="1"/>
</dbReference>
<feature type="signal peptide" evidence="1">
    <location>
        <begin position="1"/>
        <end position="19"/>
    </location>
</feature>
<sequence>MKKSIYILLFALLSVGACDDGFEELNVNPTKPNQVAASNKLTSVMKFISSERYDNWRAGMIYQSTMMQHVATTAGYWSGDKYTWNKGYASSLLDRYYENAIKTIVDLQVQLDEEEAPEEMKSIVRILRVFAFSRITDLYGDVPYSEAGKAVLDEIFLPKYDAQSEIYPDLLNELEEAAAALGTGTSGFGAADVIYNGDQTKWKKLANSLMLRLGLRLVKVDPTASQAWVTKAIAGGVMTSNEDIFYLTHDVNNKNGLGEVFTADSNPRMSDTFINLLQDNNDPRLTVLASLPAEKIIFKEDLPDNPGTYVEDFREDRTVAERLDFDSQRGLANGNDNEMLNDQNVDLDNLFSNLNDYSEPNRLLVTSETSPMIFQTYAEVEFMLAEANVRWGLAGDAATHYNNGVTAAMKQLSLYGDAGIISDSDITDYLTANPYDANNAIEQINTQYWVATFLNEYETFSNWRRTGFPVLTPVNYPGNVTNGTIPRRLTYSESEQSNNPDNYAAAIAAQGPDVLTTRVWWDVE</sequence>
<dbReference type="STRING" id="228959.SAMN05421797_101943"/>
<proteinExistence type="predicted"/>